<reference evidence="8" key="1">
    <citation type="journal article" date="2014" name="Int. J. Syst. Evol. Microbiol.">
        <title>Complete genome sequence of Corynebacterium casei LMG S-19264T (=DSM 44701T), isolated from a smear-ripened cheese.</title>
        <authorList>
            <consortium name="US DOE Joint Genome Institute (JGI-PGF)"/>
            <person name="Walter F."/>
            <person name="Albersmeier A."/>
            <person name="Kalinowski J."/>
            <person name="Ruckert C."/>
        </authorList>
    </citation>
    <scope>NUCLEOTIDE SEQUENCE</scope>
    <source>
        <strain evidence="8">NBRC 112290</strain>
    </source>
</reference>
<evidence type="ECO:0000313" key="9">
    <source>
        <dbReference type="Proteomes" id="UP001157161"/>
    </source>
</evidence>
<feature type="compositionally biased region" description="Low complexity" evidence="6">
    <location>
        <begin position="96"/>
        <end position="113"/>
    </location>
</feature>
<dbReference type="Pfam" id="PF02782">
    <property type="entry name" value="FGGY_C"/>
    <property type="match status" value="1"/>
</dbReference>
<evidence type="ECO:0000256" key="2">
    <source>
        <dbReference type="ARBA" id="ARBA00022679"/>
    </source>
</evidence>
<evidence type="ECO:0000259" key="7">
    <source>
        <dbReference type="Pfam" id="PF02782"/>
    </source>
</evidence>
<dbReference type="AlphaFoldDB" id="A0AA37XG61"/>
<proteinExistence type="inferred from homology"/>
<dbReference type="GO" id="GO:0006641">
    <property type="term" value="P:triglyceride metabolic process"/>
    <property type="evidence" value="ECO:0007669"/>
    <property type="project" value="TreeGrafter"/>
</dbReference>
<evidence type="ECO:0000313" key="8">
    <source>
        <dbReference type="EMBL" id="GMA32493.1"/>
    </source>
</evidence>
<keyword evidence="2" id="KW-0808">Transferase</keyword>
<protein>
    <recommendedName>
        <fullName evidence="7">Carbohydrate kinase FGGY C-terminal domain-containing protein</fullName>
    </recommendedName>
</protein>
<dbReference type="InterPro" id="IPR043129">
    <property type="entry name" value="ATPase_NBD"/>
</dbReference>
<dbReference type="GO" id="GO:0046167">
    <property type="term" value="P:glycerol-3-phosphate biosynthetic process"/>
    <property type="evidence" value="ECO:0007669"/>
    <property type="project" value="TreeGrafter"/>
</dbReference>
<evidence type="ECO:0000256" key="6">
    <source>
        <dbReference type="SAM" id="MobiDB-lite"/>
    </source>
</evidence>
<keyword evidence="5" id="KW-0067">ATP-binding</keyword>
<keyword evidence="4" id="KW-0418">Kinase</keyword>
<comment type="similarity">
    <text evidence="1">Belongs to the FGGY kinase family.</text>
</comment>
<dbReference type="GO" id="GO:0006071">
    <property type="term" value="P:glycerol metabolic process"/>
    <property type="evidence" value="ECO:0007669"/>
    <property type="project" value="TreeGrafter"/>
</dbReference>
<dbReference type="PANTHER" id="PTHR10196:SF69">
    <property type="entry name" value="GLYCEROL KINASE"/>
    <property type="match status" value="1"/>
</dbReference>
<evidence type="ECO:0000256" key="1">
    <source>
        <dbReference type="ARBA" id="ARBA00009156"/>
    </source>
</evidence>
<evidence type="ECO:0000256" key="3">
    <source>
        <dbReference type="ARBA" id="ARBA00022741"/>
    </source>
</evidence>
<keyword evidence="9" id="KW-1185">Reference proteome</keyword>
<feature type="compositionally biased region" description="Polar residues" evidence="6">
    <location>
        <begin position="68"/>
        <end position="77"/>
    </location>
</feature>
<name>A0AA37XG61_9MICO</name>
<dbReference type="Gene3D" id="3.30.420.40">
    <property type="match status" value="1"/>
</dbReference>
<dbReference type="PANTHER" id="PTHR10196">
    <property type="entry name" value="SUGAR KINASE"/>
    <property type="match status" value="1"/>
</dbReference>
<feature type="compositionally biased region" description="Pro residues" evidence="6">
    <location>
        <begin position="114"/>
        <end position="130"/>
    </location>
</feature>
<gene>
    <name evidence="8" type="ORF">GCM10025875_24850</name>
</gene>
<reference evidence="8" key="2">
    <citation type="submission" date="2023-02" db="EMBL/GenBank/DDBJ databases">
        <authorList>
            <person name="Sun Q."/>
            <person name="Mori K."/>
        </authorList>
    </citation>
    <scope>NUCLEOTIDE SEQUENCE</scope>
    <source>
        <strain evidence="8">NBRC 112290</strain>
    </source>
</reference>
<evidence type="ECO:0000256" key="4">
    <source>
        <dbReference type="ARBA" id="ARBA00022777"/>
    </source>
</evidence>
<feature type="compositionally biased region" description="Basic and acidic residues" evidence="6">
    <location>
        <begin position="86"/>
        <end position="95"/>
    </location>
</feature>
<dbReference type="GO" id="GO:0005524">
    <property type="term" value="F:ATP binding"/>
    <property type="evidence" value="ECO:0007669"/>
    <property type="project" value="UniProtKB-KW"/>
</dbReference>
<comment type="caution">
    <text evidence="8">The sequence shown here is derived from an EMBL/GenBank/DDBJ whole genome shotgun (WGS) entry which is preliminary data.</text>
</comment>
<feature type="domain" description="Carbohydrate kinase FGGY C-terminal" evidence="7">
    <location>
        <begin position="3"/>
        <end position="54"/>
    </location>
</feature>
<sequence>MESDGAAHLGVLHADGGATASALLMQIQADLLGRPVHVSGEPEASALGAAMLAAQGLGHTWPRAEVDASSSPSQPQRVVTPAIDDDERRARREAWRTAVARSRGTPVPTRPADAPAPPVPAPPVPAPPLGAPTSSDEAAPERRRTP</sequence>
<keyword evidence="3" id="KW-0547">Nucleotide-binding</keyword>
<evidence type="ECO:0000256" key="5">
    <source>
        <dbReference type="ARBA" id="ARBA00022840"/>
    </source>
</evidence>
<dbReference type="InterPro" id="IPR018485">
    <property type="entry name" value="FGGY_C"/>
</dbReference>
<dbReference type="Proteomes" id="UP001157161">
    <property type="component" value="Unassembled WGS sequence"/>
</dbReference>
<dbReference type="GO" id="GO:0004370">
    <property type="term" value="F:glycerol kinase activity"/>
    <property type="evidence" value="ECO:0007669"/>
    <property type="project" value="TreeGrafter"/>
</dbReference>
<organism evidence="8 9">
    <name type="scientific">Litorihabitans aurantiacus</name>
    <dbReference type="NCBI Taxonomy" id="1930061"/>
    <lineage>
        <taxon>Bacteria</taxon>
        <taxon>Bacillati</taxon>
        <taxon>Actinomycetota</taxon>
        <taxon>Actinomycetes</taxon>
        <taxon>Micrococcales</taxon>
        <taxon>Beutenbergiaceae</taxon>
        <taxon>Litorihabitans</taxon>
    </lineage>
</organism>
<dbReference type="EMBL" id="BSUM01000001">
    <property type="protein sequence ID" value="GMA32493.1"/>
    <property type="molecule type" value="Genomic_DNA"/>
</dbReference>
<dbReference type="SUPFAM" id="SSF53067">
    <property type="entry name" value="Actin-like ATPase domain"/>
    <property type="match status" value="1"/>
</dbReference>
<feature type="region of interest" description="Disordered" evidence="6">
    <location>
        <begin position="62"/>
        <end position="146"/>
    </location>
</feature>
<accession>A0AA37XG61</accession>